<keyword evidence="2" id="KW-1185">Reference proteome</keyword>
<evidence type="ECO:0000313" key="1">
    <source>
        <dbReference type="EMBL" id="ASZ08763.1"/>
    </source>
</evidence>
<dbReference type="AlphaFoldDB" id="A0A249SMC3"/>
<evidence type="ECO:0000313" key="2">
    <source>
        <dbReference type="Proteomes" id="UP000232229"/>
    </source>
</evidence>
<sequence length="95" mass="11123">MLFYSDQIKCGILGNSYASKEELKKLASVSRYTKEINITLDEGLTKEEIEIINSNMHYRINDINEYFVRSCAPSIFNKKSVLNKRAEYNFLKKEM</sequence>
<proteinExistence type="predicted"/>
<dbReference type="KEGG" id="mchc:CK556_00050"/>
<name>A0A249SMC3_9MOLU</name>
<dbReference type="EMBL" id="CP023173">
    <property type="protein sequence ID" value="ASZ08763.1"/>
    <property type="molecule type" value="Genomic_DNA"/>
</dbReference>
<protein>
    <submittedName>
        <fullName evidence="1">Uncharacterized protein</fullName>
    </submittedName>
</protein>
<reference evidence="1 2" key="1">
    <citation type="submission" date="2017-08" db="EMBL/GenBank/DDBJ databases">
        <title>Complete Genome Sequence of Mesoplasma chauliocola.</title>
        <authorList>
            <person name="Knight T.F.Jr."/>
            <person name="Citino T."/>
        </authorList>
    </citation>
    <scope>NUCLEOTIDE SEQUENCE [LARGE SCALE GENOMIC DNA]</scope>
    <source>
        <strain evidence="1 2">CHPA-2</strain>
    </source>
</reference>
<gene>
    <name evidence="1" type="ORF">CK556_00050</name>
</gene>
<organism evidence="1 2">
    <name type="scientific">Mesoplasma chauliocola</name>
    <dbReference type="NCBI Taxonomy" id="216427"/>
    <lineage>
        <taxon>Bacteria</taxon>
        <taxon>Bacillati</taxon>
        <taxon>Mycoplasmatota</taxon>
        <taxon>Mollicutes</taxon>
        <taxon>Entomoplasmatales</taxon>
        <taxon>Entomoplasmataceae</taxon>
        <taxon>Mesoplasma</taxon>
    </lineage>
</organism>
<accession>A0A249SMC3</accession>
<dbReference type="Proteomes" id="UP000232229">
    <property type="component" value="Chromosome"/>
</dbReference>